<keyword evidence="3 5" id="KW-0238">DNA-binding</keyword>
<evidence type="ECO:0000313" key="8">
    <source>
        <dbReference type="EMBL" id="CAG7647098.1"/>
    </source>
</evidence>
<comment type="caution">
    <text evidence="8">The sequence shown here is derived from an EMBL/GenBank/DDBJ whole genome shotgun (WGS) entry which is preliminary data.</text>
</comment>
<evidence type="ECO:0000256" key="2">
    <source>
        <dbReference type="ARBA" id="ARBA00023082"/>
    </source>
</evidence>
<dbReference type="PANTHER" id="PTHR43133:SF8">
    <property type="entry name" value="RNA POLYMERASE SIGMA FACTOR HI_1459-RELATED"/>
    <property type="match status" value="1"/>
</dbReference>
<protein>
    <recommendedName>
        <fullName evidence="5">RNA polymerase sigma factor</fullName>
    </recommendedName>
</protein>
<accession>A0A916NRF7</accession>
<keyword evidence="4 5" id="KW-0804">Transcription</keyword>
<dbReference type="CDD" id="cd06171">
    <property type="entry name" value="Sigma70_r4"/>
    <property type="match status" value="1"/>
</dbReference>
<organism evidence="8 9">
    <name type="scientific">Paenibacillus solanacearum</name>
    <dbReference type="NCBI Taxonomy" id="2048548"/>
    <lineage>
        <taxon>Bacteria</taxon>
        <taxon>Bacillati</taxon>
        <taxon>Bacillota</taxon>
        <taxon>Bacilli</taxon>
        <taxon>Bacillales</taxon>
        <taxon>Paenibacillaceae</taxon>
        <taxon>Paenibacillus</taxon>
    </lineage>
</organism>
<feature type="domain" description="RNA polymerase sigma-70 region 2" evidence="6">
    <location>
        <begin position="13"/>
        <end position="76"/>
    </location>
</feature>
<evidence type="ECO:0000256" key="4">
    <source>
        <dbReference type="ARBA" id="ARBA00023163"/>
    </source>
</evidence>
<dbReference type="PANTHER" id="PTHR43133">
    <property type="entry name" value="RNA POLYMERASE ECF-TYPE SIGMA FACTO"/>
    <property type="match status" value="1"/>
</dbReference>
<evidence type="ECO:0000259" key="6">
    <source>
        <dbReference type="Pfam" id="PF04542"/>
    </source>
</evidence>
<evidence type="ECO:0000256" key="1">
    <source>
        <dbReference type="ARBA" id="ARBA00023015"/>
    </source>
</evidence>
<keyword evidence="2 5" id="KW-0731">Sigma factor</keyword>
<sequence>MDPRERFEDVIALYYDRIKRYLSLKIDAQSAEDLTQLTFIKAYENYHAFNSESTLFTWLFKIANNNLKNEYRRKHRNHKSIVEIEQHHTFVSFEFTENVELRIDISMALASLNELDREIISLHYDGGFKLFEISEMVGLSLSAVKNRLYRALKKLNQQFHYDVEVNTAPSAAAFIHLISAEHSAGSDSAHKQVYQNIIDHMSLKVGQIFNLVKFKPSKKITIEIYENLQAFHLAVNEPNAPNWFMGVVEGNTIKITSPLQPGPEHTYESILKSVVHLFTICLVKEINPATPKWIYQGLGGYQAQLMTERYINKSIVQLVKQGLIPSLEDLSDNSWEFETKKGFQFSYTLVEFVLKQYGSTFLNKLIRSPSDFENIFGCTASDFCHKWKESLADRFRE</sequence>
<dbReference type="GO" id="GO:0003677">
    <property type="term" value="F:DNA binding"/>
    <property type="evidence" value="ECO:0007669"/>
    <property type="project" value="UniProtKB-KW"/>
</dbReference>
<keyword evidence="1 5" id="KW-0805">Transcription regulation</keyword>
<evidence type="ECO:0000256" key="3">
    <source>
        <dbReference type="ARBA" id="ARBA00023125"/>
    </source>
</evidence>
<dbReference type="EMBL" id="CAJVAS010000037">
    <property type="protein sequence ID" value="CAG7647098.1"/>
    <property type="molecule type" value="Genomic_DNA"/>
</dbReference>
<dbReference type="PROSITE" id="PS01063">
    <property type="entry name" value="SIGMA70_ECF"/>
    <property type="match status" value="1"/>
</dbReference>
<reference evidence="8" key="1">
    <citation type="submission" date="2021-06" db="EMBL/GenBank/DDBJ databases">
        <authorList>
            <person name="Criscuolo A."/>
        </authorList>
    </citation>
    <scope>NUCLEOTIDE SEQUENCE</scope>
    <source>
        <strain evidence="8">CIP111600</strain>
    </source>
</reference>
<dbReference type="GO" id="GO:0006950">
    <property type="term" value="P:response to stress"/>
    <property type="evidence" value="ECO:0007669"/>
    <property type="project" value="UniProtKB-ARBA"/>
</dbReference>
<dbReference type="NCBIfam" id="TIGR02937">
    <property type="entry name" value="sigma70-ECF"/>
    <property type="match status" value="1"/>
</dbReference>
<dbReference type="AlphaFoldDB" id="A0A916NRF7"/>
<dbReference type="InterPro" id="IPR000838">
    <property type="entry name" value="RNA_pol_sigma70_ECF_CS"/>
</dbReference>
<dbReference type="GO" id="GO:0006352">
    <property type="term" value="P:DNA-templated transcription initiation"/>
    <property type="evidence" value="ECO:0007669"/>
    <property type="project" value="InterPro"/>
</dbReference>
<gene>
    <name evidence="8" type="ORF">PAESOLCIP111_05309</name>
</gene>
<dbReference type="InterPro" id="IPR039425">
    <property type="entry name" value="RNA_pol_sigma-70-like"/>
</dbReference>
<dbReference type="Pfam" id="PF08281">
    <property type="entry name" value="Sigma70_r4_2"/>
    <property type="match status" value="1"/>
</dbReference>
<feature type="domain" description="RNA polymerase sigma factor 70 region 4 type 2" evidence="7">
    <location>
        <begin position="104"/>
        <end position="155"/>
    </location>
</feature>
<comment type="similarity">
    <text evidence="5">Belongs to the sigma-70 factor family. ECF subfamily.</text>
</comment>
<evidence type="ECO:0000313" key="9">
    <source>
        <dbReference type="Proteomes" id="UP000693672"/>
    </source>
</evidence>
<evidence type="ECO:0000256" key="5">
    <source>
        <dbReference type="RuleBase" id="RU000716"/>
    </source>
</evidence>
<dbReference type="InterPro" id="IPR014284">
    <property type="entry name" value="RNA_pol_sigma-70_dom"/>
</dbReference>
<proteinExistence type="inferred from homology"/>
<keyword evidence="9" id="KW-1185">Reference proteome</keyword>
<dbReference type="InterPro" id="IPR013249">
    <property type="entry name" value="RNA_pol_sigma70_r4_t2"/>
</dbReference>
<evidence type="ECO:0000259" key="7">
    <source>
        <dbReference type="Pfam" id="PF08281"/>
    </source>
</evidence>
<name>A0A916NRF7_9BACL</name>
<dbReference type="GO" id="GO:0016987">
    <property type="term" value="F:sigma factor activity"/>
    <property type="evidence" value="ECO:0007669"/>
    <property type="project" value="UniProtKB-KW"/>
</dbReference>
<dbReference type="Pfam" id="PF04542">
    <property type="entry name" value="Sigma70_r2"/>
    <property type="match status" value="1"/>
</dbReference>
<dbReference type="InterPro" id="IPR007627">
    <property type="entry name" value="RNA_pol_sigma70_r2"/>
</dbReference>
<dbReference type="RefSeq" id="WP_218095034.1">
    <property type="nucleotide sequence ID" value="NZ_CAJVAS010000037.1"/>
</dbReference>
<dbReference type="Proteomes" id="UP000693672">
    <property type="component" value="Unassembled WGS sequence"/>
</dbReference>